<dbReference type="Proteomes" id="UP000218418">
    <property type="component" value="Chromosome"/>
</dbReference>
<dbReference type="Pfam" id="PF00805">
    <property type="entry name" value="Pentapeptide"/>
    <property type="match status" value="1"/>
</dbReference>
<sequence length="91" mass="10030">MGSFCLLPPSFCLLNAEELLERYAAGERDFSGINLSGIDLSETDLLRINLSCANLSGANLFTARLYGAFNPKMLGYGAFSITHETQMYLRL</sequence>
<dbReference type="Gene3D" id="2.160.20.80">
    <property type="entry name" value="E3 ubiquitin-protein ligase SopA"/>
    <property type="match status" value="1"/>
</dbReference>
<dbReference type="InterPro" id="IPR001646">
    <property type="entry name" value="5peptide_repeat"/>
</dbReference>
<dbReference type="AlphaFoldDB" id="A0A1Z4LQL7"/>
<name>A0A1Z4LQL7_9CYAN</name>
<accession>A0A1Z4LQL7</accession>
<dbReference type="SUPFAM" id="SSF141571">
    <property type="entry name" value="Pentapeptide repeat-like"/>
    <property type="match status" value="1"/>
</dbReference>
<evidence type="ECO:0000313" key="1">
    <source>
        <dbReference type="EMBL" id="BAY83552.1"/>
    </source>
</evidence>
<evidence type="ECO:0000313" key="2">
    <source>
        <dbReference type="Proteomes" id="UP000218418"/>
    </source>
</evidence>
<reference evidence="1 2" key="1">
    <citation type="submission" date="2017-06" db="EMBL/GenBank/DDBJ databases">
        <title>Genome sequencing of cyanobaciteial culture collection at National Institute for Environmental Studies (NIES).</title>
        <authorList>
            <person name="Hirose Y."/>
            <person name="Shimura Y."/>
            <person name="Fujisawa T."/>
            <person name="Nakamura Y."/>
            <person name="Kawachi M."/>
        </authorList>
    </citation>
    <scope>NUCLEOTIDE SEQUENCE [LARGE SCALE GENOMIC DNA]</scope>
    <source>
        <strain evidence="1 2">NIES-267</strain>
    </source>
</reference>
<proteinExistence type="predicted"/>
<gene>
    <name evidence="1" type="ORF">NIES267_30410</name>
</gene>
<dbReference type="EMBL" id="AP018227">
    <property type="protein sequence ID" value="BAY83552.1"/>
    <property type="molecule type" value="Genomic_DNA"/>
</dbReference>
<keyword evidence="2" id="KW-1185">Reference proteome</keyword>
<protein>
    <submittedName>
        <fullName evidence="1">Pentapeptide repeat protein</fullName>
    </submittedName>
</protein>
<organism evidence="1 2">
    <name type="scientific">Calothrix parasitica NIES-267</name>
    <dbReference type="NCBI Taxonomy" id="1973488"/>
    <lineage>
        <taxon>Bacteria</taxon>
        <taxon>Bacillati</taxon>
        <taxon>Cyanobacteriota</taxon>
        <taxon>Cyanophyceae</taxon>
        <taxon>Nostocales</taxon>
        <taxon>Calotrichaceae</taxon>
        <taxon>Calothrix</taxon>
    </lineage>
</organism>